<dbReference type="InterPro" id="IPR035437">
    <property type="entry name" value="SNase_OB-fold_sf"/>
</dbReference>
<dbReference type="EMBL" id="CP063362">
    <property type="protein sequence ID" value="QRG07534.1"/>
    <property type="molecule type" value="Genomic_DNA"/>
</dbReference>
<dbReference type="InterPro" id="IPR016071">
    <property type="entry name" value="Staphylococal_nuclease_OB-fold"/>
</dbReference>
<reference evidence="2 3" key="1">
    <citation type="submission" date="2020-10" db="EMBL/GenBank/DDBJ databases">
        <title>Degradation of 1,4-Dioxane by Xanthobacter sp. YN2, via a Novel Group-2 Soluble Di-Iron Monooxygenase.</title>
        <authorList>
            <person name="Ma F."/>
            <person name="Wang Y."/>
            <person name="Yang J."/>
            <person name="Guo H."/>
            <person name="Su D."/>
            <person name="Yu L."/>
        </authorList>
    </citation>
    <scope>NUCLEOTIDE SEQUENCE [LARGE SCALE GENOMIC DNA]</scope>
    <source>
        <strain evidence="2 3">YN2</strain>
    </source>
</reference>
<feature type="domain" description="TNase-like" evidence="1">
    <location>
        <begin position="26"/>
        <end position="146"/>
    </location>
</feature>
<dbReference type="PANTHER" id="PTHR12302">
    <property type="entry name" value="EBNA2 BINDING PROTEIN P100"/>
    <property type="match status" value="1"/>
</dbReference>
<dbReference type="Pfam" id="PF00565">
    <property type="entry name" value="SNase"/>
    <property type="match status" value="1"/>
</dbReference>
<dbReference type="SUPFAM" id="SSF50199">
    <property type="entry name" value="Staphylococcal nuclease"/>
    <property type="match status" value="1"/>
</dbReference>
<evidence type="ECO:0000259" key="1">
    <source>
        <dbReference type="PROSITE" id="PS50830"/>
    </source>
</evidence>
<dbReference type="RefSeq" id="WP_203194450.1">
    <property type="nucleotide sequence ID" value="NZ_CP063362.1"/>
</dbReference>
<dbReference type="Gene3D" id="2.40.50.90">
    <property type="match status" value="1"/>
</dbReference>
<dbReference type="Proteomes" id="UP000596427">
    <property type="component" value="Chromosome"/>
</dbReference>
<organism evidence="2 3">
    <name type="scientific">Xanthobacter dioxanivorans</name>
    <dbReference type="NCBI Taxonomy" id="2528964"/>
    <lineage>
        <taxon>Bacteria</taxon>
        <taxon>Pseudomonadati</taxon>
        <taxon>Pseudomonadota</taxon>
        <taxon>Alphaproteobacteria</taxon>
        <taxon>Hyphomicrobiales</taxon>
        <taxon>Xanthobacteraceae</taxon>
        <taxon>Xanthobacter</taxon>
    </lineage>
</organism>
<accession>A0A974PQJ6</accession>
<keyword evidence="3" id="KW-1185">Reference proteome</keyword>
<dbReference type="SMART" id="SM00318">
    <property type="entry name" value="SNc"/>
    <property type="match status" value="1"/>
</dbReference>
<proteinExistence type="predicted"/>
<sequence>MRLFDLLIGALVLLGLAAISVFIQQREETDGAAYAVDGDTLDVAGARVRLAGIDAPELKQECVRDRRSWPCGEVARRVLEESLKGAVSCAGNGRDPYGRIVARCTVGGQDLADHMVREGLAVAYRGRDYAGSEAQAQAARRGIWAGSFQPPAEYRSDHPRTP</sequence>
<evidence type="ECO:0000313" key="3">
    <source>
        <dbReference type="Proteomes" id="UP000596427"/>
    </source>
</evidence>
<dbReference type="AlphaFoldDB" id="A0A974PQJ6"/>
<evidence type="ECO:0000313" key="2">
    <source>
        <dbReference type="EMBL" id="QRG07534.1"/>
    </source>
</evidence>
<gene>
    <name evidence="2" type="ORF">EZH22_03805</name>
</gene>
<protein>
    <submittedName>
        <fullName evidence="2">Thermonuclease family protein</fullName>
    </submittedName>
</protein>
<name>A0A974PQJ6_9HYPH</name>
<dbReference type="KEGG" id="xdi:EZH22_03805"/>
<dbReference type="PROSITE" id="PS50830">
    <property type="entry name" value="TNASE_3"/>
    <property type="match status" value="1"/>
</dbReference>
<dbReference type="PANTHER" id="PTHR12302:SF26">
    <property type="entry name" value="BLR1266 PROTEIN"/>
    <property type="match status" value="1"/>
</dbReference>